<sequence length="70" mass="7990">MDLECRIKAYRFVAYSTVIFSAVAVLSVCITLPMVYNYVHQVQRSMHSQINFCRLCDIQGSAKDIWAEVG</sequence>
<protein>
    <submittedName>
        <fullName evidence="5">Nematode cuticle collagen N-terminal domain-containing protein</fullName>
    </submittedName>
</protein>
<dbReference type="AlphaFoldDB" id="A0A914S1R6"/>
<dbReference type="Pfam" id="PF01484">
    <property type="entry name" value="Col_cuticle_N"/>
    <property type="match status" value="1"/>
</dbReference>
<keyword evidence="2" id="KW-0812">Transmembrane</keyword>
<dbReference type="SMART" id="SM01088">
    <property type="entry name" value="Col_cuticle_N"/>
    <property type="match status" value="1"/>
</dbReference>
<dbReference type="InterPro" id="IPR002486">
    <property type="entry name" value="Col_cuticle_N"/>
</dbReference>
<feature type="domain" description="Nematode cuticle collagen N-terminal" evidence="3">
    <location>
        <begin position="12"/>
        <end position="69"/>
    </location>
</feature>
<keyword evidence="2" id="KW-0472">Membrane</keyword>
<dbReference type="GO" id="GO:0042302">
    <property type="term" value="F:structural constituent of cuticle"/>
    <property type="evidence" value="ECO:0007669"/>
    <property type="project" value="InterPro"/>
</dbReference>
<dbReference type="Proteomes" id="UP000887564">
    <property type="component" value="Unplaced"/>
</dbReference>
<keyword evidence="2" id="KW-1133">Transmembrane helix</keyword>
<evidence type="ECO:0000256" key="1">
    <source>
        <dbReference type="ARBA" id="ARBA00022737"/>
    </source>
</evidence>
<proteinExistence type="predicted"/>
<evidence type="ECO:0000313" key="5">
    <source>
        <dbReference type="WBParaSite" id="PEQ_0001108901-mRNA-1"/>
    </source>
</evidence>
<reference evidence="5" key="1">
    <citation type="submission" date="2022-11" db="UniProtKB">
        <authorList>
            <consortium name="WormBaseParasite"/>
        </authorList>
    </citation>
    <scope>IDENTIFICATION</scope>
</reference>
<organism evidence="4 5">
    <name type="scientific">Parascaris equorum</name>
    <name type="common">Equine roundworm</name>
    <dbReference type="NCBI Taxonomy" id="6256"/>
    <lineage>
        <taxon>Eukaryota</taxon>
        <taxon>Metazoa</taxon>
        <taxon>Ecdysozoa</taxon>
        <taxon>Nematoda</taxon>
        <taxon>Chromadorea</taxon>
        <taxon>Rhabditida</taxon>
        <taxon>Spirurina</taxon>
        <taxon>Ascaridomorpha</taxon>
        <taxon>Ascaridoidea</taxon>
        <taxon>Ascarididae</taxon>
        <taxon>Parascaris</taxon>
    </lineage>
</organism>
<accession>A0A914S1R6</accession>
<evidence type="ECO:0000313" key="4">
    <source>
        <dbReference type="Proteomes" id="UP000887564"/>
    </source>
</evidence>
<keyword evidence="4" id="KW-1185">Reference proteome</keyword>
<evidence type="ECO:0000259" key="3">
    <source>
        <dbReference type="SMART" id="SM01088"/>
    </source>
</evidence>
<keyword evidence="1" id="KW-0677">Repeat</keyword>
<feature type="transmembrane region" description="Helical" evidence="2">
    <location>
        <begin position="12"/>
        <end position="36"/>
    </location>
</feature>
<dbReference type="WBParaSite" id="PEQ_0001108901-mRNA-1">
    <property type="protein sequence ID" value="PEQ_0001108901-mRNA-1"/>
    <property type="gene ID" value="PEQ_0001108901"/>
</dbReference>
<name>A0A914S1R6_PAREQ</name>
<evidence type="ECO:0000256" key="2">
    <source>
        <dbReference type="SAM" id="Phobius"/>
    </source>
</evidence>